<evidence type="ECO:0000313" key="2">
    <source>
        <dbReference type="Proteomes" id="UP000323653"/>
    </source>
</evidence>
<gene>
    <name evidence="1" type="ORF">FYC62_02730</name>
</gene>
<dbReference type="InterPro" id="IPR046233">
    <property type="entry name" value="DUF6266"/>
</dbReference>
<dbReference type="EMBL" id="CP043329">
    <property type="protein sequence ID" value="QEK50701.1"/>
    <property type="molecule type" value="Genomic_DNA"/>
</dbReference>
<name>A0A5C0VGH0_9SPHI</name>
<proteinExistence type="predicted"/>
<evidence type="ECO:0000313" key="1">
    <source>
        <dbReference type="EMBL" id="QEK50701.1"/>
    </source>
</evidence>
<reference evidence="1 2" key="1">
    <citation type="submission" date="2019-08" db="EMBL/GenBank/DDBJ databases">
        <title>Pedobacter sp. nov., isolated from Han river, South Korea.</title>
        <authorList>
            <person name="Lee D.-H."/>
            <person name="Kim Y.-S."/>
            <person name="Hwang E.-M."/>
            <person name="Le Tran T.C."/>
            <person name="Cha C.-J."/>
        </authorList>
    </citation>
    <scope>NUCLEOTIDE SEQUENCE [LARGE SCALE GENOMIC DNA]</scope>
    <source>
        <strain evidence="1 2">CJ43</strain>
    </source>
</reference>
<dbReference type="Pfam" id="PF19781">
    <property type="entry name" value="DUF6266"/>
    <property type="match status" value="1"/>
</dbReference>
<protein>
    <submittedName>
        <fullName evidence="1">Uncharacterized protein</fullName>
    </submittedName>
</protein>
<dbReference type="RefSeq" id="WP_039451832.1">
    <property type="nucleotide sequence ID" value="NZ_CP043329.1"/>
</dbReference>
<organism evidence="1 2">
    <name type="scientific">Pedobacter aquae</name>
    <dbReference type="NCBI Taxonomy" id="2605747"/>
    <lineage>
        <taxon>Bacteria</taxon>
        <taxon>Pseudomonadati</taxon>
        <taxon>Bacteroidota</taxon>
        <taxon>Sphingobacteriia</taxon>
        <taxon>Sphingobacteriales</taxon>
        <taxon>Sphingobacteriaceae</taxon>
        <taxon>Pedobacter</taxon>
    </lineage>
</organism>
<dbReference type="AlphaFoldDB" id="A0A5C0VGH0"/>
<accession>A0A5C0VGH0</accession>
<keyword evidence="2" id="KW-1185">Reference proteome</keyword>
<dbReference type="KEGG" id="pej:FYC62_02730"/>
<dbReference type="Proteomes" id="UP000323653">
    <property type="component" value="Chromosome"/>
</dbReference>
<sequence>MATIKKGILGGFSGKVGTVIGGNWKGIDYIRSLPKKSSKPATALQNDQRLKFALVVGFLRPISQLIAKGFQSVADARTPLNAAVSYHVKEAVMGTSPNFTIDTSKVLFSQGDLTGAWAPLVESTVPASINFNWQDNTGTGLSAATDQAVLLVYNAQKQQYVFLENAASRSATEVDMILPSDFSGDEVDCWISFSTSDGKRMATSIYVGKVTVA</sequence>